<name>A0ABX8THF8_9CAUL</name>
<dbReference type="EMBL" id="CP080034">
    <property type="protein sequence ID" value="QYC10113.1"/>
    <property type="molecule type" value="Genomic_DNA"/>
</dbReference>
<accession>A0ABX8THF8</accession>
<protein>
    <submittedName>
        <fullName evidence="1">SRPBCC domain-containing protein</fullName>
    </submittedName>
</protein>
<gene>
    <name evidence="1" type="ORF">KWG56_16370</name>
</gene>
<keyword evidence="2" id="KW-1185">Reference proteome</keyword>
<reference evidence="1 2" key="1">
    <citation type="submission" date="2021-07" db="EMBL/GenBank/DDBJ databases">
        <title>Isolation and characterization of bacteria from a gold mining with a capacity of golden bioaccumulation.</title>
        <authorList>
            <person name="Yang X.J."/>
        </authorList>
    </citation>
    <scope>NUCLEOTIDE SEQUENCE [LARGE SCALE GENOMIC DNA]</scope>
    <source>
        <strain evidence="1 2">Au29</strain>
    </source>
</reference>
<dbReference type="Proteomes" id="UP000824334">
    <property type="component" value="Chromosome"/>
</dbReference>
<dbReference type="CDD" id="cd07822">
    <property type="entry name" value="SRPBCC_4"/>
    <property type="match status" value="1"/>
</dbReference>
<dbReference type="RefSeq" id="WP_219352951.1">
    <property type="nucleotide sequence ID" value="NZ_CP080034.1"/>
</dbReference>
<organism evidence="1 2">
    <name type="scientific">Brevundimonas nasdae</name>
    <dbReference type="NCBI Taxonomy" id="172043"/>
    <lineage>
        <taxon>Bacteria</taxon>
        <taxon>Pseudomonadati</taxon>
        <taxon>Pseudomonadota</taxon>
        <taxon>Alphaproteobacteria</taxon>
        <taxon>Caulobacterales</taxon>
        <taxon>Caulobacteraceae</taxon>
        <taxon>Brevundimonas</taxon>
    </lineage>
</organism>
<proteinExistence type="predicted"/>
<evidence type="ECO:0000313" key="1">
    <source>
        <dbReference type="EMBL" id="QYC10113.1"/>
    </source>
</evidence>
<sequence>MEDTRIDKRAGVKATSDRLWELISDLPSWNHWNPIDTDVEGAIAYGGQLAMTEAYPGIPERRALGRVAEWQPYSRLVWTEKRGFLFATVRYIGIEELDKGSCIVTSGIRFVGLRGELHLDKHRASIRNAQEAIVEGLKAAAERQGA</sequence>
<evidence type="ECO:0000313" key="2">
    <source>
        <dbReference type="Proteomes" id="UP000824334"/>
    </source>
</evidence>
<dbReference type="GeneID" id="94376866"/>